<dbReference type="EMBL" id="CAAKNF010000192">
    <property type="protein sequence ID" value="VIO90579.1"/>
    <property type="molecule type" value="Genomic_DNA"/>
</dbReference>
<evidence type="ECO:0000256" key="1">
    <source>
        <dbReference type="SAM" id="SignalP"/>
    </source>
</evidence>
<protein>
    <recommendedName>
        <fullName evidence="3">Secreted protein</fullName>
    </recommendedName>
</protein>
<keyword evidence="1" id="KW-0732">Signal</keyword>
<organism evidence="2">
    <name type="scientific">Brugia malayi</name>
    <name type="common">Filarial nematode worm</name>
    <dbReference type="NCBI Taxonomy" id="6279"/>
    <lineage>
        <taxon>Eukaryota</taxon>
        <taxon>Metazoa</taxon>
        <taxon>Ecdysozoa</taxon>
        <taxon>Nematoda</taxon>
        <taxon>Chromadorea</taxon>
        <taxon>Rhabditida</taxon>
        <taxon>Spirurina</taxon>
        <taxon>Spiruromorpha</taxon>
        <taxon>Filarioidea</taxon>
        <taxon>Onchocercidae</taxon>
        <taxon>Brugia</taxon>
    </lineage>
</organism>
<dbReference type="CTD" id="66058136"/>
<dbReference type="RefSeq" id="XP_042932367.1">
    <property type="nucleotide sequence ID" value="XM_043076433.1"/>
</dbReference>
<name>A0A4E9F2V2_BRUMA</name>
<dbReference type="AlphaFoldDB" id="A0A4E9F2V2"/>
<sequence>MEMVFLLLMQCFMITFIEAIFYTKGQISSLQCTQHSFCSERDRARWLERRRLYQILFTLRNEPFTQIIYCHLFVLKFS</sequence>
<dbReference type="KEGG" id="bmy:BM_BM1466"/>
<feature type="chain" id="PRO_5022845345" description="Secreted protein" evidence="1">
    <location>
        <begin position="20"/>
        <end position="78"/>
    </location>
</feature>
<proteinExistence type="predicted"/>
<accession>A0A4E9F2V2</accession>
<evidence type="ECO:0000313" key="2">
    <source>
        <dbReference type="EMBL" id="VIO90579.1"/>
    </source>
</evidence>
<gene>
    <name evidence="2" type="primary">Bm1466</name>
    <name evidence="2" type="ORF">BM_BM1466</name>
</gene>
<evidence type="ECO:0008006" key="3">
    <source>
        <dbReference type="Google" id="ProtNLM"/>
    </source>
</evidence>
<feature type="signal peptide" evidence="1">
    <location>
        <begin position="1"/>
        <end position="19"/>
    </location>
</feature>
<dbReference type="GeneID" id="66058136"/>
<reference evidence="2" key="1">
    <citation type="submission" date="2019-04" db="EMBL/GenBank/DDBJ databases">
        <authorList>
            <person name="Howe K."/>
            <person name="Paulini M."/>
            <person name="Williams G."/>
        </authorList>
    </citation>
    <scope>NUCLEOTIDE SEQUENCE [LARGE SCALE GENOMIC DNA]</scope>
    <source>
        <strain evidence="2">FR3</strain>
    </source>
</reference>